<feature type="transmembrane region" description="Helical" evidence="1">
    <location>
        <begin position="114"/>
        <end position="131"/>
    </location>
</feature>
<dbReference type="Proteomes" id="UP000663870">
    <property type="component" value="Unassembled WGS sequence"/>
</dbReference>
<dbReference type="EMBL" id="CAJNOH010004264">
    <property type="protein sequence ID" value="CAF1364341.1"/>
    <property type="molecule type" value="Genomic_DNA"/>
</dbReference>
<accession>A0A816BBI9</accession>
<feature type="transmembrane region" description="Helical" evidence="1">
    <location>
        <begin position="193"/>
        <end position="211"/>
    </location>
</feature>
<keyword evidence="1" id="KW-0472">Membrane</keyword>
<feature type="transmembrane region" description="Helical" evidence="1">
    <location>
        <begin position="21"/>
        <end position="39"/>
    </location>
</feature>
<sequence>MVRFVVAQLYNGIIGNNEKDYITVFLLTVITDILIYIIIRHKHTLIDKKDLFCHVFFFNSTSFISFIALSRSLSHAWITFLLVTMKVFYLYQMDFFMIIVAAFGMLVSFHDQTLLFIIMCWPLFIQRWILFSKNEKHEEQRKKLINCSMLIILSIYAYIHSKPIIITTWILPPWMLYYDLLFTLYVLNLPIKLTEFLFEIIFMSLSILFSFQRDL</sequence>
<evidence type="ECO:0000313" key="4">
    <source>
        <dbReference type="Proteomes" id="UP000663870"/>
    </source>
</evidence>
<keyword evidence="4" id="KW-1185">Reference proteome</keyword>
<gene>
    <name evidence="3" type="ORF">JXQ802_LOCUS49098</name>
    <name evidence="2" type="ORF">PYM288_LOCUS33037</name>
</gene>
<dbReference type="Proteomes" id="UP000663854">
    <property type="component" value="Unassembled WGS sequence"/>
</dbReference>
<dbReference type="AlphaFoldDB" id="A0A816BBI9"/>
<protein>
    <submittedName>
        <fullName evidence="3">Uncharacterized protein</fullName>
    </submittedName>
</protein>
<keyword evidence="1" id="KW-1133">Transmembrane helix</keyword>
<keyword evidence="1" id="KW-0812">Transmembrane</keyword>
<comment type="caution">
    <text evidence="3">The sequence shown here is derived from an EMBL/GenBank/DDBJ whole genome shotgun (WGS) entry which is preliminary data.</text>
</comment>
<evidence type="ECO:0000313" key="2">
    <source>
        <dbReference type="EMBL" id="CAF1364341.1"/>
    </source>
</evidence>
<feature type="transmembrane region" description="Helical" evidence="1">
    <location>
        <begin position="89"/>
        <end position="107"/>
    </location>
</feature>
<reference evidence="3" key="1">
    <citation type="submission" date="2021-02" db="EMBL/GenBank/DDBJ databases">
        <authorList>
            <person name="Nowell W R."/>
        </authorList>
    </citation>
    <scope>NUCLEOTIDE SEQUENCE</scope>
</reference>
<evidence type="ECO:0000256" key="1">
    <source>
        <dbReference type="SAM" id="Phobius"/>
    </source>
</evidence>
<dbReference type="EMBL" id="CAJNOL010005672">
    <property type="protein sequence ID" value="CAF1608297.1"/>
    <property type="molecule type" value="Genomic_DNA"/>
</dbReference>
<organism evidence="3 4">
    <name type="scientific">Rotaria sordida</name>
    <dbReference type="NCBI Taxonomy" id="392033"/>
    <lineage>
        <taxon>Eukaryota</taxon>
        <taxon>Metazoa</taxon>
        <taxon>Spiralia</taxon>
        <taxon>Gnathifera</taxon>
        <taxon>Rotifera</taxon>
        <taxon>Eurotatoria</taxon>
        <taxon>Bdelloidea</taxon>
        <taxon>Philodinida</taxon>
        <taxon>Philodinidae</taxon>
        <taxon>Rotaria</taxon>
    </lineage>
</organism>
<feature type="transmembrane region" description="Helical" evidence="1">
    <location>
        <begin position="51"/>
        <end position="69"/>
    </location>
</feature>
<proteinExistence type="predicted"/>
<evidence type="ECO:0000313" key="3">
    <source>
        <dbReference type="EMBL" id="CAF1608297.1"/>
    </source>
</evidence>
<name>A0A816BBI9_9BILA</name>